<evidence type="ECO:0000256" key="1">
    <source>
        <dbReference type="SAM" id="MobiDB-lite"/>
    </source>
</evidence>
<dbReference type="InterPro" id="IPR003959">
    <property type="entry name" value="ATPase_AAA_core"/>
</dbReference>
<dbReference type="GO" id="GO:0005524">
    <property type="term" value="F:ATP binding"/>
    <property type="evidence" value="ECO:0007669"/>
    <property type="project" value="InterPro"/>
</dbReference>
<feature type="domain" description="AAA+ ATPase" evidence="2">
    <location>
        <begin position="624"/>
        <end position="751"/>
    </location>
</feature>
<dbReference type="CDD" id="cd19481">
    <property type="entry name" value="RecA-like_protease"/>
    <property type="match status" value="1"/>
</dbReference>
<dbReference type="AlphaFoldDB" id="W9HRV2"/>
<dbReference type="PANTHER" id="PTHR46411">
    <property type="entry name" value="FAMILY ATPASE, PUTATIVE-RELATED"/>
    <property type="match status" value="1"/>
</dbReference>
<dbReference type="InterPro" id="IPR056599">
    <property type="entry name" value="AAA_lid_fung"/>
</dbReference>
<protein>
    <recommendedName>
        <fullName evidence="2">AAA+ ATPase domain-containing protein</fullName>
    </recommendedName>
</protein>
<dbReference type="HOGENOM" id="CLU_004471_6_0_1"/>
<evidence type="ECO:0000259" key="2">
    <source>
        <dbReference type="SMART" id="SM00382"/>
    </source>
</evidence>
<sequence>MAPRAKSSTDDTDELPSAASGRACSIDPRPTEYPAIRCIDDDADDLTLDPGYGYKTNALRRREIERGVVIDLPKLRQHKDSDAEHSPVDPAIVWNVKVNQSQRGFYRKGLQLQHSSLTYVDDRPIEFLVGLSPTKPPPETNEDVPEPRPWAGPVIIIETLVEADIDLHKLSEIKKQSEIVASPCLDVLNPKHVSRQHLVVKSPFLAEGLSSLVQYYPSFHQMLNENKRGEMKIEEPFAVLFHHFDAIAAMADETTRATICNAEDDSKNRRPDLKVVHAQHLMEFLRPIYTESISACQKHLSNSVPRVAFDMVWYPLKPGTDVYVQVDGSTHAAVVMGVRRADGSLSRVWGSGSDGWWRVDLWQLETDGSRLQRGSISARINPYSGLRDLINLPVCPVSIWDAHDGGERRERILSRAATFFKALQRGNLLVDYKGPIKETAQYYTGKVVIDHRRGRAESGLDRSLHQQVRDYSDQFQEYEGILINNDRSFYTTQDSLNRPQNPGVRPSNGNEAVVFGDKSQIEFNDVPAYRSPEAIRAETGGSVVQQLTEHQLLLLCPDALGYGLRRKRWILISLDYIQESVPSNESISNLIIAQDELKTIQALSNRQNSETRQWSADFIEGKGSGQIILLHGPPGVGKTYTVEAISEWLHRPLLALTVADIGTVETLVEGELMKWFDLAEAWNAVLLVDEADIFLERRQNRDLARNGLVSAFLRRMEYFKGLLFLTTNRVGQIDDAFISRVHVAIGYQALDKETRRKVWKGFFRKLVRERAGKVQIAPDAKEWVLETAGETNLNGRDIRNALQTAITLAEFESGEDPDYDAALVTVVTKAHFQKVLEMCNRFRSYVTSIRREDEMKRAQGRGDRNDYGNGFESTMC</sequence>
<dbReference type="Proteomes" id="UP000030753">
    <property type="component" value="Unassembled WGS sequence"/>
</dbReference>
<gene>
    <name evidence="3" type="ORF">FOYG_13368</name>
</gene>
<evidence type="ECO:0000313" key="3">
    <source>
        <dbReference type="EMBL" id="EWY83559.1"/>
    </source>
</evidence>
<dbReference type="Pfam" id="PF00004">
    <property type="entry name" value="AAA"/>
    <property type="match status" value="1"/>
</dbReference>
<dbReference type="SUPFAM" id="SSF52540">
    <property type="entry name" value="P-loop containing nucleoside triphosphate hydrolases"/>
    <property type="match status" value="1"/>
</dbReference>
<feature type="region of interest" description="Disordered" evidence="1">
    <location>
        <begin position="856"/>
        <end position="876"/>
    </location>
</feature>
<dbReference type="OrthoDB" id="10042665at2759"/>
<feature type="region of interest" description="Disordered" evidence="1">
    <location>
        <begin position="1"/>
        <end position="30"/>
    </location>
</feature>
<dbReference type="Gene3D" id="3.40.50.300">
    <property type="entry name" value="P-loop containing nucleotide triphosphate hydrolases"/>
    <property type="match status" value="1"/>
</dbReference>
<name>W9HRV2_FUSOX</name>
<dbReference type="InterPro" id="IPR003593">
    <property type="entry name" value="AAA+_ATPase"/>
</dbReference>
<dbReference type="PANTHER" id="PTHR46411:SF4">
    <property type="entry name" value="AAA+ ATPASE DOMAIN-CONTAINING PROTEIN"/>
    <property type="match status" value="1"/>
</dbReference>
<dbReference type="InterPro" id="IPR027417">
    <property type="entry name" value="P-loop_NTPase"/>
</dbReference>
<feature type="compositionally biased region" description="Basic and acidic residues" evidence="1">
    <location>
        <begin position="856"/>
        <end position="866"/>
    </location>
</feature>
<dbReference type="InterPro" id="IPR054289">
    <property type="entry name" value="DUF7025"/>
</dbReference>
<evidence type="ECO:0000313" key="4">
    <source>
        <dbReference type="Proteomes" id="UP000030753"/>
    </source>
</evidence>
<accession>W9HRV2</accession>
<dbReference type="EMBL" id="JH717847">
    <property type="protein sequence ID" value="EWY83559.1"/>
    <property type="molecule type" value="Genomic_DNA"/>
</dbReference>
<dbReference type="SMART" id="SM00382">
    <property type="entry name" value="AAA"/>
    <property type="match status" value="1"/>
</dbReference>
<dbReference type="Pfam" id="PF22942">
    <property type="entry name" value="DUF7025"/>
    <property type="match status" value="1"/>
</dbReference>
<proteinExistence type="predicted"/>
<organism evidence="3 4">
    <name type="scientific">Fusarium oxysporum NRRL 32931</name>
    <dbReference type="NCBI Taxonomy" id="660029"/>
    <lineage>
        <taxon>Eukaryota</taxon>
        <taxon>Fungi</taxon>
        <taxon>Dikarya</taxon>
        <taxon>Ascomycota</taxon>
        <taxon>Pezizomycotina</taxon>
        <taxon>Sordariomycetes</taxon>
        <taxon>Hypocreomycetidae</taxon>
        <taxon>Hypocreales</taxon>
        <taxon>Nectriaceae</taxon>
        <taxon>Fusarium</taxon>
        <taxon>Fusarium oxysporum species complex</taxon>
    </lineage>
</organism>
<dbReference type="Pfam" id="PF23232">
    <property type="entry name" value="AAA_lid_13"/>
    <property type="match status" value="1"/>
</dbReference>
<dbReference type="GO" id="GO:0016887">
    <property type="term" value="F:ATP hydrolysis activity"/>
    <property type="evidence" value="ECO:0007669"/>
    <property type="project" value="InterPro"/>
</dbReference>
<reference evidence="3 4" key="1">
    <citation type="submission" date="2011-06" db="EMBL/GenBank/DDBJ databases">
        <title>The Genome Sequence of Fusarium oxysporum FOSC 3-a.</title>
        <authorList>
            <consortium name="The Broad Institute Genome Sequencing Platform"/>
            <person name="Ma L.-J."/>
            <person name="Gale L.R."/>
            <person name="Schwartz D.C."/>
            <person name="Zhou S."/>
            <person name="Corby-Kistler H."/>
            <person name="Young S.K."/>
            <person name="Zeng Q."/>
            <person name="Gargeya S."/>
            <person name="Fitzgerald M."/>
            <person name="Haas B."/>
            <person name="Abouelleil A."/>
            <person name="Alvarado L."/>
            <person name="Arachchi H.M."/>
            <person name="Berlin A."/>
            <person name="Brown A."/>
            <person name="Chapman S.B."/>
            <person name="Chen Z."/>
            <person name="Dunbar C."/>
            <person name="Freedman E."/>
            <person name="Gearin G."/>
            <person name="Gellesch M."/>
            <person name="Goldberg J."/>
            <person name="Griggs A."/>
            <person name="Gujja S."/>
            <person name="Heiman D."/>
            <person name="Howarth C."/>
            <person name="Larson L."/>
            <person name="Lui A."/>
            <person name="MacDonald P.J.P."/>
            <person name="Mehta T."/>
            <person name="Montmayeur A."/>
            <person name="Murphy C."/>
            <person name="Neiman D."/>
            <person name="Pearson M."/>
            <person name="Priest M."/>
            <person name="Roberts A."/>
            <person name="Saif S."/>
            <person name="Shea T."/>
            <person name="Shenoy N."/>
            <person name="Sisk P."/>
            <person name="Stolte C."/>
            <person name="Sykes S."/>
            <person name="Wortman J."/>
            <person name="Nusbaum C."/>
            <person name="Birren B."/>
        </authorList>
    </citation>
    <scope>NUCLEOTIDE SEQUENCE [LARGE SCALE GENOMIC DNA]</scope>
    <source>
        <strain evidence="4">FOSC 3-a</strain>
    </source>
</reference>